<gene>
    <name evidence="4" type="ORF">SAMN02745673_02851</name>
</gene>
<accession>A0A1T4RPL4</accession>
<keyword evidence="2" id="KW-0472">Membrane</keyword>
<dbReference type="AlphaFoldDB" id="A0A1T4RPL4"/>
<dbReference type="InterPro" id="IPR031571">
    <property type="entry name" value="RcpC_dom"/>
</dbReference>
<feature type="domain" description="Flp pilus assembly protein RcpC/CpaB" evidence="3">
    <location>
        <begin position="113"/>
        <end position="215"/>
    </location>
</feature>
<protein>
    <submittedName>
        <fullName evidence="4">Pilus assembly protein CpaB</fullName>
    </submittedName>
</protein>
<dbReference type="InterPro" id="IPR017592">
    <property type="entry name" value="Pilus_assmbl_Flp-typ_CpaB"/>
</dbReference>
<evidence type="ECO:0000259" key="3">
    <source>
        <dbReference type="Pfam" id="PF16976"/>
    </source>
</evidence>
<dbReference type="STRING" id="1122192.SAMN02745673_02851"/>
<keyword evidence="5" id="KW-1185">Reference proteome</keyword>
<dbReference type="RefSeq" id="WP_078762161.1">
    <property type="nucleotide sequence ID" value="NZ_FUWS01000007.1"/>
</dbReference>
<evidence type="ECO:0000313" key="4">
    <source>
        <dbReference type="EMBL" id="SKA17688.1"/>
    </source>
</evidence>
<evidence type="ECO:0000256" key="2">
    <source>
        <dbReference type="SAM" id="Phobius"/>
    </source>
</evidence>
<feature type="compositionally biased region" description="Gly residues" evidence="1">
    <location>
        <begin position="241"/>
        <end position="252"/>
    </location>
</feature>
<name>A0A1T4RPL4_9ACTN</name>
<evidence type="ECO:0000313" key="5">
    <source>
        <dbReference type="Proteomes" id="UP000190637"/>
    </source>
</evidence>
<feature type="region of interest" description="Disordered" evidence="1">
    <location>
        <begin position="224"/>
        <end position="252"/>
    </location>
</feature>
<proteinExistence type="predicted"/>
<keyword evidence="2" id="KW-0812">Transmembrane</keyword>
<dbReference type="CDD" id="cd11614">
    <property type="entry name" value="SAF_CpaB_FlgA_like"/>
    <property type="match status" value="1"/>
</dbReference>
<feature type="transmembrane region" description="Helical" evidence="2">
    <location>
        <begin position="9"/>
        <end position="30"/>
    </location>
</feature>
<dbReference type="Pfam" id="PF16976">
    <property type="entry name" value="RcpC"/>
    <property type="match status" value="1"/>
</dbReference>
<dbReference type="NCBIfam" id="TIGR03177">
    <property type="entry name" value="pilus_cpaB"/>
    <property type="match status" value="1"/>
</dbReference>
<keyword evidence="2" id="KW-1133">Transmembrane helix</keyword>
<evidence type="ECO:0000256" key="1">
    <source>
        <dbReference type="SAM" id="MobiDB-lite"/>
    </source>
</evidence>
<sequence length="252" mass="26982">MNPRQRRGVMLMIVAGIGAIAVFFTVVSYVNTLQNEMGSYRTALRLTQDVPPYQPITEDMIEEYEVPAKFFDADVFLSDLSQAVEQPGRQVVSATFLNAGSLLQKSMVIAAPELENGEREIAIMIDAETGVAGKVDRQSRVDVYAAYQPNDQQAACAVRVLTNVEVLEVGELGSEIDENTGATNAVVPVTFRLTAEQTLQLTYAEGFASKLRLALVSPEGAGDPGGLEFCSSDQADLLSGQNGGATPGNGEQ</sequence>
<dbReference type="EMBL" id="FUWS01000007">
    <property type="protein sequence ID" value="SKA17688.1"/>
    <property type="molecule type" value="Genomic_DNA"/>
</dbReference>
<organism evidence="4 5">
    <name type="scientific">Marinactinospora thermotolerans DSM 45154</name>
    <dbReference type="NCBI Taxonomy" id="1122192"/>
    <lineage>
        <taxon>Bacteria</taxon>
        <taxon>Bacillati</taxon>
        <taxon>Actinomycetota</taxon>
        <taxon>Actinomycetes</taxon>
        <taxon>Streptosporangiales</taxon>
        <taxon>Nocardiopsidaceae</taxon>
        <taxon>Marinactinospora</taxon>
    </lineage>
</organism>
<dbReference type="OrthoDB" id="3468004at2"/>
<dbReference type="Proteomes" id="UP000190637">
    <property type="component" value="Unassembled WGS sequence"/>
</dbReference>
<reference evidence="4 5" key="1">
    <citation type="submission" date="2017-02" db="EMBL/GenBank/DDBJ databases">
        <authorList>
            <person name="Peterson S.W."/>
        </authorList>
    </citation>
    <scope>NUCLEOTIDE SEQUENCE [LARGE SCALE GENOMIC DNA]</scope>
    <source>
        <strain evidence="4 5">DSM 45154</strain>
    </source>
</reference>